<sequence>MRRSGVLQHADIDERAQRSCLQPGWLKLKLPKTGPSSLVGVERQSPRSIAGSPVRWMQRCVGKSQALRLVRGAHQRGNGGRTTAIPVPVHKKAIDKKSLLSLWSYGATRTLTNVRVGFLFLSIPFVNGGRGQNGPAAFHWGCRAQATPDLARMELTRQLNLDVHLCRRPISSS</sequence>
<evidence type="ECO:0000313" key="2">
    <source>
        <dbReference type="Proteomes" id="UP001305647"/>
    </source>
</evidence>
<protein>
    <submittedName>
        <fullName evidence="1">Uncharacterized protein</fullName>
    </submittedName>
</protein>
<accession>A0AAN6T1A9</accession>
<dbReference type="Proteomes" id="UP001305647">
    <property type="component" value="Unassembled WGS sequence"/>
</dbReference>
<dbReference type="EMBL" id="MU863635">
    <property type="protein sequence ID" value="KAK4101440.1"/>
    <property type="molecule type" value="Genomic_DNA"/>
</dbReference>
<reference evidence="1" key="1">
    <citation type="journal article" date="2023" name="Mol. Phylogenet. Evol.">
        <title>Genome-scale phylogeny and comparative genomics of the fungal order Sordariales.</title>
        <authorList>
            <person name="Hensen N."/>
            <person name="Bonometti L."/>
            <person name="Westerberg I."/>
            <person name="Brannstrom I.O."/>
            <person name="Guillou S."/>
            <person name="Cros-Aarteil S."/>
            <person name="Calhoun S."/>
            <person name="Haridas S."/>
            <person name="Kuo A."/>
            <person name="Mondo S."/>
            <person name="Pangilinan J."/>
            <person name="Riley R."/>
            <person name="LaButti K."/>
            <person name="Andreopoulos B."/>
            <person name="Lipzen A."/>
            <person name="Chen C."/>
            <person name="Yan M."/>
            <person name="Daum C."/>
            <person name="Ng V."/>
            <person name="Clum A."/>
            <person name="Steindorff A."/>
            <person name="Ohm R.A."/>
            <person name="Martin F."/>
            <person name="Silar P."/>
            <person name="Natvig D.O."/>
            <person name="Lalanne C."/>
            <person name="Gautier V."/>
            <person name="Ament-Velasquez S.L."/>
            <person name="Kruys A."/>
            <person name="Hutchinson M.I."/>
            <person name="Powell A.J."/>
            <person name="Barry K."/>
            <person name="Miller A.N."/>
            <person name="Grigoriev I.V."/>
            <person name="Debuchy R."/>
            <person name="Gladieux P."/>
            <person name="Hiltunen Thoren M."/>
            <person name="Johannesson H."/>
        </authorList>
    </citation>
    <scope>NUCLEOTIDE SEQUENCE</scope>
    <source>
        <strain evidence="1">CBS 757.83</strain>
    </source>
</reference>
<name>A0AAN6T1A9_9PEZI</name>
<reference evidence="1" key="2">
    <citation type="submission" date="2023-05" db="EMBL/GenBank/DDBJ databases">
        <authorList>
            <consortium name="Lawrence Berkeley National Laboratory"/>
            <person name="Steindorff A."/>
            <person name="Hensen N."/>
            <person name="Bonometti L."/>
            <person name="Westerberg I."/>
            <person name="Brannstrom I.O."/>
            <person name="Guillou S."/>
            <person name="Cros-Aarteil S."/>
            <person name="Calhoun S."/>
            <person name="Haridas S."/>
            <person name="Kuo A."/>
            <person name="Mondo S."/>
            <person name="Pangilinan J."/>
            <person name="Riley R."/>
            <person name="Labutti K."/>
            <person name="Andreopoulos B."/>
            <person name="Lipzen A."/>
            <person name="Chen C."/>
            <person name="Yanf M."/>
            <person name="Daum C."/>
            <person name="Ng V."/>
            <person name="Clum A."/>
            <person name="Ohm R."/>
            <person name="Martin F."/>
            <person name="Silar P."/>
            <person name="Natvig D."/>
            <person name="Lalanne C."/>
            <person name="Gautier V."/>
            <person name="Ament-Velasquez S.L."/>
            <person name="Kruys A."/>
            <person name="Hutchinson M.I."/>
            <person name="Powell A.J."/>
            <person name="Barry K."/>
            <person name="Miller A.N."/>
            <person name="Grigoriev I.V."/>
            <person name="Debuchy R."/>
            <person name="Gladieux P."/>
            <person name="Thoren M.H."/>
            <person name="Johannesson H."/>
        </authorList>
    </citation>
    <scope>NUCLEOTIDE SEQUENCE</scope>
    <source>
        <strain evidence="1">CBS 757.83</strain>
    </source>
</reference>
<comment type="caution">
    <text evidence="1">The sequence shown here is derived from an EMBL/GenBank/DDBJ whole genome shotgun (WGS) entry which is preliminary data.</text>
</comment>
<dbReference type="AlphaFoldDB" id="A0AAN6T1A9"/>
<gene>
    <name evidence="1" type="ORF">N658DRAFT_60780</name>
</gene>
<keyword evidence="2" id="KW-1185">Reference proteome</keyword>
<organism evidence="1 2">
    <name type="scientific">Parathielavia hyrcaniae</name>
    <dbReference type="NCBI Taxonomy" id="113614"/>
    <lineage>
        <taxon>Eukaryota</taxon>
        <taxon>Fungi</taxon>
        <taxon>Dikarya</taxon>
        <taxon>Ascomycota</taxon>
        <taxon>Pezizomycotina</taxon>
        <taxon>Sordariomycetes</taxon>
        <taxon>Sordariomycetidae</taxon>
        <taxon>Sordariales</taxon>
        <taxon>Chaetomiaceae</taxon>
        <taxon>Parathielavia</taxon>
    </lineage>
</organism>
<evidence type="ECO:0000313" key="1">
    <source>
        <dbReference type="EMBL" id="KAK4101440.1"/>
    </source>
</evidence>
<proteinExistence type="predicted"/>